<dbReference type="AlphaFoldDB" id="A0A524RRT8"/>
<feature type="compositionally biased region" description="Polar residues" evidence="1">
    <location>
        <begin position="107"/>
        <end position="123"/>
    </location>
</feature>
<feature type="compositionally biased region" description="Low complexity" evidence="1">
    <location>
        <begin position="133"/>
        <end position="150"/>
    </location>
</feature>
<accession>A0A524RRT8</accession>
<proteinExistence type="predicted"/>
<reference evidence="2 3" key="1">
    <citation type="journal article" date="2019" name="mSystems">
        <title>Life at home and on the roam: Genomic adaptions reflect the dual lifestyle of an intracellular, facultative symbiont.</title>
        <authorList>
            <person name="Burgsdorf I."/>
        </authorList>
    </citation>
    <scope>NUCLEOTIDE SEQUENCE [LARGE SCALE GENOMIC DNA]</scope>
    <source>
        <strain evidence="2">277cI</strain>
    </source>
</reference>
<gene>
    <name evidence="2" type="ORF">ERJ68_08525</name>
</gene>
<evidence type="ECO:0000256" key="1">
    <source>
        <dbReference type="SAM" id="MobiDB-lite"/>
    </source>
</evidence>
<name>A0A524RRT8_9CHRO</name>
<dbReference type="EMBL" id="SRMN01000159">
    <property type="protein sequence ID" value="TGH19203.1"/>
    <property type="molecule type" value="Genomic_DNA"/>
</dbReference>
<organism evidence="2 3">
    <name type="scientific">Aphanocapsa feldmannii 277cI</name>
    <dbReference type="NCBI Taxonomy" id="2507554"/>
    <lineage>
        <taxon>Bacteria</taxon>
        <taxon>Bacillati</taxon>
        <taxon>Cyanobacteriota</taxon>
        <taxon>Cyanophyceae</taxon>
        <taxon>Oscillatoriophycideae</taxon>
        <taxon>Chroococcales</taxon>
        <taxon>Microcystaceae</taxon>
        <taxon>Aphanocapsa</taxon>
    </lineage>
</organism>
<comment type="caution">
    <text evidence="2">The sequence shown here is derived from an EMBL/GenBank/DDBJ whole genome shotgun (WGS) entry which is preliminary data.</text>
</comment>
<protein>
    <recommendedName>
        <fullName evidence="4">Exonuclease domain-containing protein</fullName>
    </recommendedName>
</protein>
<dbReference type="Proteomes" id="UP000315454">
    <property type="component" value="Unassembled WGS sequence"/>
</dbReference>
<feature type="compositionally biased region" description="Low complexity" evidence="1">
    <location>
        <begin position="96"/>
        <end position="106"/>
    </location>
</feature>
<feature type="region of interest" description="Disordered" evidence="1">
    <location>
        <begin position="80"/>
        <end position="150"/>
    </location>
</feature>
<evidence type="ECO:0000313" key="3">
    <source>
        <dbReference type="Proteomes" id="UP000315454"/>
    </source>
</evidence>
<evidence type="ECO:0000313" key="2">
    <source>
        <dbReference type="EMBL" id="TGH19203.1"/>
    </source>
</evidence>
<evidence type="ECO:0008006" key="4">
    <source>
        <dbReference type="Google" id="ProtNLM"/>
    </source>
</evidence>
<sequence>MSTEFCVLDTEGTPTLREVAVVDERGQRIFEARTPRDDDSDYNQDGVRPLPDLLRELGDVLRDRRIVVAHKASHDRSVIEAHPLFSGSAPGSWLRSSTPASTPTPSGNYATSSVSAANPSSGMLPTRPPTTPDSPTTYSAISSATSSASA</sequence>